<reference evidence="2" key="3">
    <citation type="submission" date="2025-09" db="UniProtKB">
        <authorList>
            <consortium name="Ensembl"/>
        </authorList>
    </citation>
    <scope>IDENTIFICATION</scope>
</reference>
<dbReference type="GO" id="GO:0005634">
    <property type="term" value="C:nucleus"/>
    <property type="evidence" value="ECO:0007669"/>
    <property type="project" value="TreeGrafter"/>
</dbReference>
<feature type="compositionally biased region" description="Polar residues" evidence="1">
    <location>
        <begin position="210"/>
        <end position="236"/>
    </location>
</feature>
<feature type="compositionally biased region" description="Basic and acidic residues" evidence="1">
    <location>
        <begin position="50"/>
        <end position="68"/>
    </location>
</feature>
<feature type="compositionally biased region" description="Polar residues" evidence="1">
    <location>
        <begin position="71"/>
        <end position="101"/>
    </location>
</feature>
<feature type="compositionally biased region" description="Polar residues" evidence="1">
    <location>
        <begin position="1"/>
        <end position="19"/>
    </location>
</feature>
<dbReference type="Ensembl" id="ENSSFAT00005035178.1">
    <property type="protein sequence ID" value="ENSSFAP00005033911.1"/>
    <property type="gene ID" value="ENSSFAG00005017224.1"/>
</dbReference>
<feature type="compositionally biased region" description="Basic and acidic residues" evidence="1">
    <location>
        <begin position="431"/>
        <end position="443"/>
    </location>
</feature>
<organism evidence="2 3">
    <name type="scientific">Salarias fasciatus</name>
    <name type="common">Jewelled blenny</name>
    <name type="synonym">Blennius fasciatus</name>
    <dbReference type="NCBI Taxonomy" id="181472"/>
    <lineage>
        <taxon>Eukaryota</taxon>
        <taxon>Metazoa</taxon>
        <taxon>Chordata</taxon>
        <taxon>Craniata</taxon>
        <taxon>Vertebrata</taxon>
        <taxon>Euteleostomi</taxon>
        <taxon>Actinopterygii</taxon>
        <taxon>Neopterygii</taxon>
        <taxon>Teleostei</taxon>
        <taxon>Neoteleostei</taxon>
        <taxon>Acanthomorphata</taxon>
        <taxon>Ovalentaria</taxon>
        <taxon>Blenniimorphae</taxon>
        <taxon>Blenniiformes</taxon>
        <taxon>Blennioidei</taxon>
        <taxon>Blenniidae</taxon>
        <taxon>Salariinae</taxon>
        <taxon>Salarias</taxon>
    </lineage>
</organism>
<dbReference type="GO" id="GO:0042754">
    <property type="term" value="P:negative regulation of circadian rhythm"/>
    <property type="evidence" value="ECO:0007669"/>
    <property type="project" value="InterPro"/>
</dbReference>
<dbReference type="AlphaFoldDB" id="A0A672HX28"/>
<dbReference type="GO" id="GO:0045892">
    <property type="term" value="P:negative regulation of DNA-templated transcription"/>
    <property type="evidence" value="ECO:0007669"/>
    <property type="project" value="InterPro"/>
</dbReference>
<sequence length="456" mass="48908">MPNQQPRLSEHTSCGTSCKNAKDKSNNTTLLAMRGSEDADDSSGRGSRCSSEKDSGYSDGSDWHHTDVEDQQSNKNQSRAGEHSQASQPGLSQRNPGSVSSIPAGRDRPPIYIFKDMVLQQANRQPSVIQRTGQLLWRNGIRESSFAAAPHMILFQQPRLVPDTLQLHKPSFQRSNVTGKKVNGSYSPILNSYPRIAPHPSKKPPDKSSVTAESQSLSKRVCTDPQTNDTSVTQGLPEQHFHKQPKSAASASSSSARDGQSSSVSASTNQGSPSVSAQQATPAFLASRGHHKDSTASSRHRRFLNTVEILRQSGLLDITLRTKELLRQSTATDRGIAQLRQHAELLCRAAADPGGAAGWEHVHGVMDESGSYPDLRAAPDLRSPPHPDSASRPQSDTDALQAAETSSPSPPPAQDGVPDQDCAASHQSASEQDRKLKAGEKCSDTVAVTPPDSSTG</sequence>
<dbReference type="PANTHER" id="PTHR34648">
    <property type="entry name" value="CLOCK-INTERACTING PACEMAKER"/>
    <property type="match status" value="1"/>
</dbReference>
<dbReference type="OrthoDB" id="6374619at2759"/>
<feature type="region of interest" description="Disordered" evidence="1">
    <location>
        <begin position="370"/>
        <end position="456"/>
    </location>
</feature>
<reference evidence="2" key="1">
    <citation type="submission" date="2019-06" db="EMBL/GenBank/DDBJ databases">
        <authorList>
            <consortium name="Wellcome Sanger Institute Data Sharing"/>
        </authorList>
    </citation>
    <scope>NUCLEOTIDE SEQUENCE [LARGE SCALE GENOMIC DNA]</scope>
</reference>
<dbReference type="Pfam" id="PF15800">
    <property type="entry name" value="CiPC"/>
    <property type="match status" value="2"/>
</dbReference>
<feature type="compositionally biased region" description="Polar residues" evidence="1">
    <location>
        <begin position="175"/>
        <end position="190"/>
    </location>
</feature>
<accession>A0A672HX28</accession>
<dbReference type="PANTHER" id="PTHR34648:SF7">
    <property type="entry name" value="SI:CH211-132B12.7"/>
    <property type="match status" value="1"/>
</dbReference>
<evidence type="ECO:0000256" key="1">
    <source>
        <dbReference type="SAM" id="MobiDB-lite"/>
    </source>
</evidence>
<feature type="compositionally biased region" description="Polar residues" evidence="1">
    <location>
        <begin position="268"/>
        <end position="279"/>
    </location>
</feature>
<keyword evidence="3" id="KW-1185">Reference proteome</keyword>
<dbReference type="InParanoid" id="A0A672HX28"/>
<dbReference type="OMA" id="WEHLHQA"/>
<proteinExistence type="predicted"/>
<evidence type="ECO:0000313" key="3">
    <source>
        <dbReference type="Proteomes" id="UP000472267"/>
    </source>
</evidence>
<feature type="region of interest" description="Disordered" evidence="1">
    <location>
        <begin position="1"/>
        <end position="107"/>
    </location>
</feature>
<reference evidence="2" key="2">
    <citation type="submission" date="2025-08" db="UniProtKB">
        <authorList>
            <consortium name="Ensembl"/>
        </authorList>
    </citation>
    <scope>IDENTIFICATION</scope>
</reference>
<dbReference type="InterPro" id="IPR031602">
    <property type="entry name" value="CIPC"/>
</dbReference>
<feature type="compositionally biased region" description="Low complexity" evidence="1">
    <location>
        <begin position="247"/>
        <end position="267"/>
    </location>
</feature>
<feature type="region of interest" description="Disordered" evidence="1">
    <location>
        <begin position="175"/>
        <end position="279"/>
    </location>
</feature>
<gene>
    <name evidence="2" type="primary">si:ch211-132b12.7</name>
</gene>
<dbReference type="Proteomes" id="UP000472267">
    <property type="component" value="Chromosome 14"/>
</dbReference>
<name>A0A672HX28_SALFA</name>
<protein>
    <submittedName>
        <fullName evidence="2">CLOCK-interacting pacemaker-like</fullName>
    </submittedName>
</protein>
<evidence type="ECO:0000313" key="2">
    <source>
        <dbReference type="Ensembl" id="ENSSFAP00005033911.1"/>
    </source>
</evidence>